<protein>
    <submittedName>
        <fullName evidence="2">Uncharacterized protein</fullName>
    </submittedName>
</protein>
<dbReference type="AlphaFoldDB" id="A0A0D2QFA9"/>
<keyword evidence="3" id="KW-1185">Reference proteome</keyword>
<feature type="region of interest" description="Disordered" evidence="1">
    <location>
        <begin position="77"/>
        <end position="174"/>
    </location>
</feature>
<dbReference type="OrthoDB" id="2685617at2759"/>
<sequence>MDPATRKFEQALPLVLQPAHPRLAALHAARTHAANPAICARCGAVLAVRTRVVRAKHNTRVIAASCTVCGAASSTPVERGNAAAFPPYRRRSGSGHAAPPRQPPVAAAPPPSTRPIPLPVSSQAHVPEDRSSSRPSSKKKKSALQEMLQRNRDNEKKRTDSANAAGLSAFLSTL</sequence>
<organism evidence="2 3">
    <name type="scientific">Hypholoma sublateritium (strain FD-334 SS-4)</name>
    <dbReference type="NCBI Taxonomy" id="945553"/>
    <lineage>
        <taxon>Eukaryota</taxon>
        <taxon>Fungi</taxon>
        <taxon>Dikarya</taxon>
        <taxon>Basidiomycota</taxon>
        <taxon>Agaricomycotina</taxon>
        <taxon>Agaricomycetes</taxon>
        <taxon>Agaricomycetidae</taxon>
        <taxon>Agaricales</taxon>
        <taxon>Agaricineae</taxon>
        <taxon>Strophariaceae</taxon>
        <taxon>Hypholoma</taxon>
    </lineage>
</organism>
<dbReference type="Proteomes" id="UP000054270">
    <property type="component" value="Unassembled WGS sequence"/>
</dbReference>
<feature type="compositionally biased region" description="Pro residues" evidence="1">
    <location>
        <begin position="100"/>
        <end position="118"/>
    </location>
</feature>
<proteinExistence type="predicted"/>
<accession>A0A0D2QFA9</accession>
<evidence type="ECO:0000313" key="3">
    <source>
        <dbReference type="Proteomes" id="UP000054270"/>
    </source>
</evidence>
<dbReference type="EMBL" id="KN817518">
    <property type="protein sequence ID" value="KJA30220.1"/>
    <property type="molecule type" value="Genomic_DNA"/>
</dbReference>
<name>A0A0D2QFA9_HYPSF</name>
<evidence type="ECO:0000256" key="1">
    <source>
        <dbReference type="SAM" id="MobiDB-lite"/>
    </source>
</evidence>
<feature type="compositionally biased region" description="Basic and acidic residues" evidence="1">
    <location>
        <begin position="149"/>
        <end position="160"/>
    </location>
</feature>
<dbReference type="OMA" id="ADTHCAR"/>
<reference evidence="3" key="1">
    <citation type="submission" date="2014-04" db="EMBL/GenBank/DDBJ databases">
        <title>Evolutionary Origins and Diversification of the Mycorrhizal Mutualists.</title>
        <authorList>
            <consortium name="DOE Joint Genome Institute"/>
            <consortium name="Mycorrhizal Genomics Consortium"/>
            <person name="Kohler A."/>
            <person name="Kuo A."/>
            <person name="Nagy L.G."/>
            <person name="Floudas D."/>
            <person name="Copeland A."/>
            <person name="Barry K.W."/>
            <person name="Cichocki N."/>
            <person name="Veneault-Fourrey C."/>
            <person name="LaButti K."/>
            <person name="Lindquist E.A."/>
            <person name="Lipzen A."/>
            <person name="Lundell T."/>
            <person name="Morin E."/>
            <person name="Murat C."/>
            <person name="Riley R."/>
            <person name="Ohm R."/>
            <person name="Sun H."/>
            <person name="Tunlid A."/>
            <person name="Henrissat B."/>
            <person name="Grigoriev I.V."/>
            <person name="Hibbett D.S."/>
            <person name="Martin F."/>
        </authorList>
    </citation>
    <scope>NUCLEOTIDE SEQUENCE [LARGE SCALE GENOMIC DNA]</scope>
    <source>
        <strain evidence="3">FD-334 SS-4</strain>
    </source>
</reference>
<evidence type="ECO:0000313" key="2">
    <source>
        <dbReference type="EMBL" id="KJA30220.1"/>
    </source>
</evidence>
<gene>
    <name evidence="2" type="ORF">HYPSUDRAFT_270249</name>
</gene>